<dbReference type="PANTHER" id="PTHR13285">
    <property type="entry name" value="ACYLTRANSFERASE"/>
    <property type="match status" value="1"/>
</dbReference>
<dbReference type="EMBL" id="NBSK02000006">
    <property type="protein sequence ID" value="KAJ0201403.1"/>
    <property type="molecule type" value="Genomic_DNA"/>
</dbReference>
<keyword evidence="3" id="KW-1185">Reference proteome</keyword>
<keyword evidence="1" id="KW-1133">Transmembrane helix</keyword>
<dbReference type="AlphaFoldDB" id="A0A9R1V8L3"/>
<evidence type="ECO:0000313" key="2">
    <source>
        <dbReference type="EMBL" id="KAJ0201403.1"/>
    </source>
</evidence>
<dbReference type="Proteomes" id="UP000235145">
    <property type="component" value="Unassembled WGS sequence"/>
</dbReference>
<dbReference type="PANTHER" id="PTHR13285:SF18">
    <property type="entry name" value="PROTEIN-CYSTEINE N-PALMITOYLTRANSFERASE RASP"/>
    <property type="match status" value="1"/>
</dbReference>
<organism evidence="2 3">
    <name type="scientific">Lactuca sativa</name>
    <name type="common">Garden lettuce</name>
    <dbReference type="NCBI Taxonomy" id="4236"/>
    <lineage>
        <taxon>Eukaryota</taxon>
        <taxon>Viridiplantae</taxon>
        <taxon>Streptophyta</taxon>
        <taxon>Embryophyta</taxon>
        <taxon>Tracheophyta</taxon>
        <taxon>Spermatophyta</taxon>
        <taxon>Magnoliopsida</taxon>
        <taxon>eudicotyledons</taxon>
        <taxon>Gunneridae</taxon>
        <taxon>Pentapetalae</taxon>
        <taxon>asterids</taxon>
        <taxon>campanulids</taxon>
        <taxon>Asterales</taxon>
        <taxon>Asteraceae</taxon>
        <taxon>Cichorioideae</taxon>
        <taxon>Cichorieae</taxon>
        <taxon>Lactucinae</taxon>
        <taxon>Lactuca</taxon>
    </lineage>
</organism>
<proteinExistence type="predicted"/>
<sequence>MGTFRWHICFNFVVLRMISFRYDYYSADHNPYVDQEEKHVTECYRQIVIVMALVIIVFVYHYECYSKIERSVGIDKLSYTIYLCYLLYAPLYIAGHIITGYTLEELYTETSGLVWFSLGP</sequence>
<keyword evidence="1" id="KW-0472">Membrane</keyword>
<comment type="caution">
    <text evidence="2">The sequence shown here is derived from an EMBL/GenBank/DDBJ whole genome shotgun (WGS) entry which is preliminary data.</text>
</comment>
<dbReference type="InterPro" id="IPR051085">
    <property type="entry name" value="MB_O-acyltransferase"/>
</dbReference>
<name>A0A9R1V8L3_LACSA</name>
<reference evidence="2 3" key="1">
    <citation type="journal article" date="2017" name="Nat. Commun.">
        <title>Genome assembly with in vitro proximity ligation data and whole-genome triplication in lettuce.</title>
        <authorList>
            <person name="Reyes-Chin-Wo S."/>
            <person name="Wang Z."/>
            <person name="Yang X."/>
            <person name="Kozik A."/>
            <person name="Arikit S."/>
            <person name="Song C."/>
            <person name="Xia L."/>
            <person name="Froenicke L."/>
            <person name="Lavelle D.O."/>
            <person name="Truco M.J."/>
            <person name="Xia R."/>
            <person name="Zhu S."/>
            <person name="Xu C."/>
            <person name="Xu H."/>
            <person name="Xu X."/>
            <person name="Cox K."/>
            <person name="Korf I."/>
            <person name="Meyers B.C."/>
            <person name="Michelmore R.W."/>
        </authorList>
    </citation>
    <scope>NUCLEOTIDE SEQUENCE [LARGE SCALE GENOMIC DNA]</scope>
    <source>
        <strain evidence="3">cv. Salinas</strain>
        <tissue evidence="2">Seedlings</tissue>
    </source>
</reference>
<keyword evidence="1" id="KW-0812">Transmembrane</keyword>
<evidence type="ECO:0000313" key="3">
    <source>
        <dbReference type="Proteomes" id="UP000235145"/>
    </source>
</evidence>
<feature type="transmembrane region" description="Helical" evidence="1">
    <location>
        <begin position="82"/>
        <end position="103"/>
    </location>
</feature>
<gene>
    <name evidence="2" type="ORF">LSAT_V11C600328690</name>
</gene>
<feature type="transmembrane region" description="Helical" evidence="1">
    <location>
        <begin position="44"/>
        <end position="62"/>
    </location>
</feature>
<protein>
    <submittedName>
        <fullName evidence="2">Uncharacterized protein</fullName>
    </submittedName>
</protein>
<evidence type="ECO:0000256" key="1">
    <source>
        <dbReference type="SAM" id="Phobius"/>
    </source>
</evidence>
<accession>A0A9R1V8L3</accession>